<dbReference type="Proteomes" id="UP001268651">
    <property type="component" value="Unassembled WGS sequence"/>
</dbReference>
<dbReference type="EMBL" id="JAWHTF010000002">
    <property type="protein sequence ID" value="MDU8885777.1"/>
    <property type="molecule type" value="Genomic_DNA"/>
</dbReference>
<gene>
    <name evidence="1" type="ORF">RXV94_06365</name>
</gene>
<comment type="caution">
    <text evidence="1">The sequence shown here is derived from an EMBL/GenBank/DDBJ whole genome shotgun (WGS) entry which is preliminary data.</text>
</comment>
<evidence type="ECO:0000313" key="2">
    <source>
        <dbReference type="Proteomes" id="UP001268651"/>
    </source>
</evidence>
<name>A0ABU3U624_9FLAO</name>
<accession>A0ABU3U624</accession>
<dbReference type="RefSeq" id="WP_316661701.1">
    <property type="nucleotide sequence ID" value="NZ_JAWHTF010000002.1"/>
</dbReference>
<proteinExistence type="predicted"/>
<sequence length="346" mass="40673">MSQKRRHFEMNWFPKHLLLYVFLISVNFYGQNATQKDSTSIVSFADKIIIKANLSTQTDTYILRTDNTVDLKVEPNNNYKLFLSLDYQFIGISLGFAPNFITDNQDDNLKGKSSFSDLQFRMFLGNWVQGIYYNKIKGYYIKNTHDFVDDWIKGEDPYIQIPNLKNVTWGMSTAYVFNPKFSYRNLVYQTEWQKKSAGSFVPILYYNYNNSGFTFLGSESEEKSFNIRLATNYYYTLVIKENWFISPYVSPSLGVRFVNDKSIINDIKSTEYKTLITRQLEGGLQLGFSSKRIIFGGSYNFSANWYNEDKNSNTENDRIYGILYFGYRFDTPKFIENSYNWLTNKF</sequence>
<organism evidence="1 2">
    <name type="scientific">Gilvirhabdus luticola</name>
    <dbReference type="NCBI Taxonomy" id="3079858"/>
    <lineage>
        <taxon>Bacteria</taxon>
        <taxon>Pseudomonadati</taxon>
        <taxon>Bacteroidota</taxon>
        <taxon>Flavobacteriia</taxon>
        <taxon>Flavobacteriales</taxon>
        <taxon>Flavobacteriaceae</taxon>
        <taxon>Gilvirhabdus</taxon>
    </lineage>
</organism>
<protein>
    <submittedName>
        <fullName evidence="1">DUF4421 family protein</fullName>
    </submittedName>
</protein>
<dbReference type="Pfam" id="PF14391">
    <property type="entry name" value="DUF4421"/>
    <property type="match status" value="1"/>
</dbReference>
<reference evidence="1 2" key="1">
    <citation type="submission" date="2023-10" db="EMBL/GenBank/DDBJ databases">
        <title>Marimonas sp. nov. isolated from tidal mud flat.</title>
        <authorList>
            <person name="Jaincy N.J."/>
            <person name="Srinivasan S."/>
            <person name="Lee S.-S."/>
        </authorList>
    </citation>
    <scope>NUCLEOTIDE SEQUENCE [LARGE SCALE GENOMIC DNA]</scope>
    <source>
        <strain evidence="1 2">MJ-SS3</strain>
    </source>
</reference>
<keyword evidence="2" id="KW-1185">Reference proteome</keyword>
<evidence type="ECO:0000313" key="1">
    <source>
        <dbReference type="EMBL" id="MDU8885777.1"/>
    </source>
</evidence>
<dbReference type="InterPro" id="IPR025535">
    <property type="entry name" value="DUF4421"/>
</dbReference>